<dbReference type="GO" id="GO:0061630">
    <property type="term" value="F:ubiquitin protein ligase activity"/>
    <property type="evidence" value="ECO:0007669"/>
    <property type="project" value="TreeGrafter"/>
</dbReference>
<accession>A0AA88KTJ3</accession>
<feature type="repeat" description="RCC1" evidence="7">
    <location>
        <begin position="1"/>
        <end position="52"/>
    </location>
</feature>
<proteinExistence type="predicted"/>
<dbReference type="InterPro" id="IPR058923">
    <property type="entry name" value="RCC1-like_dom"/>
</dbReference>
<dbReference type="Gene3D" id="2.130.10.30">
    <property type="entry name" value="Regulator of chromosome condensation 1/beta-lactamase-inhibitor protein II"/>
    <property type="match status" value="2"/>
</dbReference>
<sequence>MLCWGNTVNGELGLGGIEDERLFQPHELKFDQVWQVKDVVCGENHTLMVLSDGQIWSCGSNDYGQLGQNKARKRPEPVDNLHHQKIVKAAAGFAHSLALGEWGQIFSWGWDASGQLGHNIEQNSVTMPRLLKSLASKHVIQIACGLHHSMALTNSGEIFSWGSNVHGQLGLGCRDMVVRSPMLVKSLVGMPISYIVCGGYHSFAVSKSGAVFGWGKNTFGQIGLGDCQDRTRPYLLSSLENQKIVYMCCGRDHSVALTKDGGVFTFGAGMYGQLGHGSTVNEFRPRRILELMGSTVTQIAAGRCHSLAFVPSRGQVYSFGLGGSGQLGCVSSPTNISTPQTVIGGKWVSSSGTVPPTSEANDNVEMTDVESSVDGNDIYALPFAIDRIFAGGDQSFAMVKAHAESFVPADCRVREIKDSILEVNTSSVKKIKQWLSEDSEGLEALTFVESVFQSSSCLNGSFLKNESHYGCSSSNHGIEIGEVESTFDQLSRVKSESILNGVFQCLTGDMVPNFNLPSPHPETLRVFISVPFYHEMMMPKHFAELQIPFARLLLDVINDKYNEAVIDNWYEDLPADCFLRVIGIYKKIIVHVLNQPGLQLTAPCRDENLRLSLEVLRKFYAINQKRTKQIGCEKFYVPELTGTVHIPKDYVQWSTRDSPVSGFFFCNYPFLFDAMAKTVLLQTDQALQMQSAASDNIGFLPFLPREIANQIQFLNISVSRENIVGDTICQLVQATTRDLKKPLKVKFAGEEAEDLGGVRKEFFILILRDILDPKYGMFKEYEETRSVWFSEFAFEHESTYSLVGLLCGLAIYNFTIINLPFPLVLYKKLLKEPVGLADVADLSPQIHRSLISILEYEGDDFEETFSLTFDMQHEVFGEVITVPLKPGLEGTPVTQSNKHEYVDLYADYLLNKSIEKQYDYFHKAFHKVCGGNVLGLFQSWELLELVVGSENYDWHELQRSAEYRNGYSADHPTIKLFWEVFHELKPEEKKNFLKFLTGSDRVPILGMKSVKICIQPTGGGDAFLPVAHTCFNLLDLPQYHTKEKLRYKLLQSIQCTEGFALA</sequence>
<keyword evidence="3" id="KW-0808">Transferase</keyword>
<evidence type="ECO:0000256" key="2">
    <source>
        <dbReference type="ARBA" id="ARBA00022490"/>
    </source>
</evidence>
<dbReference type="Gene3D" id="3.30.2410.10">
    <property type="entry name" value="Hect, E3 ligase catalytic domain"/>
    <property type="match status" value="1"/>
</dbReference>
<evidence type="ECO:0000256" key="3">
    <source>
        <dbReference type="ARBA" id="ARBA00022679"/>
    </source>
</evidence>
<dbReference type="GO" id="GO:0005737">
    <property type="term" value="C:cytoplasm"/>
    <property type="evidence" value="ECO:0007669"/>
    <property type="project" value="UniProtKB-SubCell"/>
</dbReference>
<dbReference type="SUPFAM" id="SSF50985">
    <property type="entry name" value="RCC1/BLIP-II"/>
    <property type="match status" value="1"/>
</dbReference>
<organism evidence="9 10">
    <name type="scientific">Artemia franciscana</name>
    <name type="common">Brine shrimp</name>
    <name type="synonym">Artemia sanfranciscana</name>
    <dbReference type="NCBI Taxonomy" id="6661"/>
    <lineage>
        <taxon>Eukaryota</taxon>
        <taxon>Metazoa</taxon>
        <taxon>Ecdysozoa</taxon>
        <taxon>Arthropoda</taxon>
        <taxon>Crustacea</taxon>
        <taxon>Branchiopoda</taxon>
        <taxon>Anostraca</taxon>
        <taxon>Artemiidae</taxon>
        <taxon>Artemia</taxon>
    </lineage>
</organism>
<gene>
    <name evidence="9" type="ORF">QYM36_019807</name>
</gene>
<dbReference type="Pfam" id="PF00632">
    <property type="entry name" value="HECT"/>
    <property type="match status" value="1"/>
</dbReference>
<dbReference type="FunFam" id="3.30.2410.10:FF:000003">
    <property type="entry name" value="probable E3 ubiquitin-protein ligase HERC4 isoform X1"/>
    <property type="match status" value="1"/>
</dbReference>
<dbReference type="Proteomes" id="UP001187531">
    <property type="component" value="Unassembled WGS sequence"/>
</dbReference>
<dbReference type="Gene3D" id="3.30.2160.10">
    <property type="entry name" value="Hect, E3 ligase catalytic domain"/>
    <property type="match status" value="1"/>
</dbReference>
<dbReference type="PANTHER" id="PTHR45622">
    <property type="entry name" value="UBIQUITIN-PROTEIN LIGASE E3A-RELATED"/>
    <property type="match status" value="1"/>
</dbReference>
<dbReference type="PROSITE" id="PS50237">
    <property type="entry name" value="HECT"/>
    <property type="match status" value="1"/>
</dbReference>
<evidence type="ECO:0000256" key="5">
    <source>
        <dbReference type="ARBA" id="ARBA00022786"/>
    </source>
</evidence>
<dbReference type="AlphaFoldDB" id="A0AA88KTJ3"/>
<dbReference type="CDD" id="cd00078">
    <property type="entry name" value="HECTc"/>
    <property type="match status" value="1"/>
</dbReference>
<dbReference type="InterPro" id="IPR000408">
    <property type="entry name" value="Reg_chr_condens"/>
</dbReference>
<dbReference type="SUPFAM" id="SSF56204">
    <property type="entry name" value="Hect, E3 ligase catalytic domain"/>
    <property type="match status" value="1"/>
</dbReference>
<feature type="repeat" description="RCC1" evidence="7">
    <location>
        <begin position="156"/>
        <end position="208"/>
    </location>
</feature>
<dbReference type="Gene3D" id="3.90.1750.10">
    <property type="entry name" value="Hect, E3 ligase catalytic domains"/>
    <property type="match status" value="1"/>
</dbReference>
<dbReference type="EMBL" id="JAVRJZ010003736">
    <property type="protein sequence ID" value="KAK2701549.1"/>
    <property type="molecule type" value="Genomic_DNA"/>
</dbReference>
<dbReference type="SMART" id="SM00119">
    <property type="entry name" value="HECTc"/>
    <property type="match status" value="1"/>
</dbReference>
<keyword evidence="2" id="KW-0963">Cytoplasm</keyword>
<feature type="repeat" description="RCC1" evidence="7">
    <location>
        <begin position="261"/>
        <end position="312"/>
    </location>
</feature>
<evidence type="ECO:0000256" key="1">
    <source>
        <dbReference type="ARBA" id="ARBA00004496"/>
    </source>
</evidence>
<dbReference type="InterPro" id="IPR009091">
    <property type="entry name" value="RCC1/BLIP-II"/>
</dbReference>
<protein>
    <recommendedName>
        <fullName evidence="8">HECT domain-containing protein</fullName>
    </recommendedName>
</protein>
<keyword evidence="5 6" id="KW-0833">Ubl conjugation pathway</keyword>
<feature type="domain" description="HECT" evidence="8">
    <location>
        <begin position="735"/>
        <end position="1062"/>
    </location>
</feature>
<feature type="repeat" description="RCC1" evidence="7">
    <location>
        <begin position="53"/>
        <end position="102"/>
    </location>
</feature>
<dbReference type="PROSITE" id="PS50012">
    <property type="entry name" value="RCC1_3"/>
    <property type="match status" value="6"/>
</dbReference>
<evidence type="ECO:0000313" key="9">
    <source>
        <dbReference type="EMBL" id="KAK2701549.1"/>
    </source>
</evidence>
<dbReference type="InterPro" id="IPR035983">
    <property type="entry name" value="Hect_E3_ubiquitin_ligase"/>
</dbReference>
<feature type="active site" description="Glycyl thioester intermediate" evidence="6">
    <location>
        <position position="1030"/>
    </location>
</feature>
<dbReference type="PROSITE" id="PS00626">
    <property type="entry name" value="RCC1_2"/>
    <property type="match status" value="2"/>
</dbReference>
<feature type="repeat" description="RCC1" evidence="7">
    <location>
        <begin position="209"/>
        <end position="260"/>
    </location>
</feature>
<feature type="repeat" description="RCC1" evidence="7">
    <location>
        <begin position="103"/>
        <end position="155"/>
    </location>
</feature>
<dbReference type="GO" id="GO:0009966">
    <property type="term" value="P:regulation of signal transduction"/>
    <property type="evidence" value="ECO:0007669"/>
    <property type="project" value="UniProtKB-ARBA"/>
</dbReference>
<dbReference type="FunFam" id="3.30.2160.10:FF:000004">
    <property type="entry name" value="probable E3 ubiquitin-protein ligase HERC4 isoform X1"/>
    <property type="match status" value="1"/>
</dbReference>
<name>A0AA88KTJ3_ARTSF</name>
<evidence type="ECO:0000256" key="7">
    <source>
        <dbReference type="PROSITE-ProRule" id="PRU00235"/>
    </source>
</evidence>
<dbReference type="PANTHER" id="PTHR45622:SF76">
    <property type="entry name" value="HECT AND RLD DOMAIN CONTAINING E3 UBIQUITIN LIGASE 4, ISOFORM C"/>
    <property type="match status" value="1"/>
</dbReference>
<keyword evidence="10" id="KW-1185">Reference proteome</keyword>
<evidence type="ECO:0000259" key="8">
    <source>
        <dbReference type="PROSITE" id="PS50237"/>
    </source>
</evidence>
<reference evidence="9" key="1">
    <citation type="submission" date="2023-07" db="EMBL/GenBank/DDBJ databases">
        <title>Chromosome-level genome assembly of Artemia franciscana.</title>
        <authorList>
            <person name="Jo E."/>
        </authorList>
    </citation>
    <scope>NUCLEOTIDE SEQUENCE</scope>
    <source>
        <tissue evidence="9">Whole body</tissue>
    </source>
</reference>
<dbReference type="Pfam" id="PF25390">
    <property type="entry name" value="WD40_RLD"/>
    <property type="match status" value="1"/>
</dbReference>
<evidence type="ECO:0000256" key="6">
    <source>
        <dbReference type="PROSITE-ProRule" id="PRU00104"/>
    </source>
</evidence>
<dbReference type="PRINTS" id="PR00633">
    <property type="entry name" value="RCCNDNSATION"/>
</dbReference>
<comment type="caution">
    <text evidence="9">The sequence shown here is derived from an EMBL/GenBank/DDBJ whole genome shotgun (WGS) entry which is preliminary data.</text>
</comment>
<evidence type="ECO:0000313" key="10">
    <source>
        <dbReference type="Proteomes" id="UP001187531"/>
    </source>
</evidence>
<dbReference type="InterPro" id="IPR051709">
    <property type="entry name" value="Ub-ligase/GTPase-reg"/>
</dbReference>
<comment type="subcellular location">
    <subcellularLocation>
        <location evidence="1">Cytoplasm</location>
    </subcellularLocation>
</comment>
<keyword evidence="4" id="KW-0677">Repeat</keyword>
<evidence type="ECO:0000256" key="4">
    <source>
        <dbReference type="ARBA" id="ARBA00022737"/>
    </source>
</evidence>
<dbReference type="InterPro" id="IPR000569">
    <property type="entry name" value="HECT_dom"/>
</dbReference>